<reference evidence="1" key="1">
    <citation type="journal article" date="2011" name="Environ. Microbiol.">
        <title>Genomic insights into the metabolic potential of the polycyclic aromatic hydrocarbon degrading sulfate-reducing Deltaproteobacterium N47.</title>
        <authorList>
            <person name="Bergmann F."/>
            <person name="Selesi D."/>
            <person name="Weinmaier T."/>
            <person name="Tischler P."/>
            <person name="Rattei T."/>
            <person name="Meckenstock R.U."/>
        </authorList>
    </citation>
    <scope>NUCLEOTIDE SEQUENCE</scope>
</reference>
<proteinExistence type="predicted"/>
<evidence type="ECO:0000313" key="1">
    <source>
        <dbReference type="EMBL" id="CBX28110.1"/>
    </source>
</evidence>
<dbReference type="AlphaFoldDB" id="E1YC16"/>
<accession>E1YC16</accession>
<organism evidence="1">
    <name type="scientific">uncultured Desulfobacterium sp</name>
    <dbReference type="NCBI Taxonomy" id="201089"/>
    <lineage>
        <taxon>Bacteria</taxon>
        <taxon>Pseudomonadati</taxon>
        <taxon>Thermodesulfobacteriota</taxon>
        <taxon>Desulfobacteria</taxon>
        <taxon>Desulfobacterales</taxon>
        <taxon>Desulfobacteriaceae</taxon>
        <taxon>Desulfobacterium</taxon>
        <taxon>environmental samples</taxon>
    </lineage>
</organism>
<gene>
    <name evidence="1" type="ORF">N47_G34340</name>
</gene>
<sequence length="44" mass="5038">MHVFITEIIKEDGKYEGPKINALSWEEAEIFAEQQDVTLVGMLN</sequence>
<name>E1YC16_9BACT</name>
<protein>
    <submittedName>
        <fullName evidence="1">Uncharacterized protein</fullName>
    </submittedName>
</protein>
<dbReference type="EMBL" id="FR695868">
    <property type="protein sequence ID" value="CBX28110.1"/>
    <property type="molecule type" value="Genomic_DNA"/>
</dbReference>